<feature type="binding site" evidence="10">
    <location>
        <begin position="169"/>
        <end position="174"/>
    </location>
    <ligand>
        <name>sn-glycerol 1-phosphate</name>
        <dbReference type="ChEBI" id="CHEBI:57685"/>
    </ligand>
</feature>
<dbReference type="NCBIfam" id="TIGR01768">
    <property type="entry name" value="GGGP-family"/>
    <property type="match status" value="1"/>
</dbReference>
<dbReference type="PANTHER" id="PTHR40029:SF2">
    <property type="entry name" value="HEPTAPRENYLGLYCERYL PHOSPHATE SYNTHASE"/>
    <property type="match status" value="1"/>
</dbReference>
<comment type="similarity">
    <text evidence="10">Belongs to the GGGP/HepGP synthase family. Group I subfamily.</text>
</comment>
<dbReference type="AlphaFoldDB" id="A0A5C8NXD3"/>
<keyword evidence="6 10" id="KW-0594">Phospholipid biosynthesis</keyword>
<comment type="catalytic activity">
    <reaction evidence="8 10">
        <text>sn-glycerol 1-phosphate + all-trans-heptaprenyl diphosphate = 3-heptaprenyl-sn-glycero-1-phosphate + diphosphate</text>
        <dbReference type="Rhea" id="RHEA:33495"/>
        <dbReference type="ChEBI" id="CHEBI:33019"/>
        <dbReference type="ChEBI" id="CHEBI:57685"/>
        <dbReference type="ChEBI" id="CHEBI:58206"/>
        <dbReference type="ChEBI" id="CHEBI:64781"/>
        <dbReference type="EC" id="2.5.1.n9"/>
    </reaction>
</comment>
<comment type="pathway">
    <text evidence="10">Membrane lipid metabolism; glycerophospholipid metabolism.</text>
</comment>
<dbReference type="Gene3D" id="3.20.20.390">
    <property type="entry name" value="FMN-linked oxidoreductases"/>
    <property type="match status" value="1"/>
</dbReference>
<proteinExistence type="inferred from homology"/>
<keyword evidence="12" id="KW-1185">Reference proteome</keyword>
<comment type="cofactor">
    <cofactor evidence="10">
        <name>Mg(2+)</name>
        <dbReference type="ChEBI" id="CHEBI:18420"/>
    </cofactor>
</comment>
<evidence type="ECO:0000256" key="9">
    <source>
        <dbReference type="ARBA" id="ARBA00066888"/>
    </source>
</evidence>
<evidence type="ECO:0000256" key="10">
    <source>
        <dbReference type="HAMAP-Rule" id="MF_00112"/>
    </source>
</evidence>
<dbReference type="EMBL" id="VDUW01000003">
    <property type="protein sequence ID" value="TXL65671.1"/>
    <property type="molecule type" value="Genomic_DNA"/>
</dbReference>
<dbReference type="PANTHER" id="PTHR40029">
    <property type="match status" value="1"/>
</dbReference>
<sequence length="237" mass="27223">MDYLNWRAIPLNINIHEWKHVFKLDPAKEITDEQLEQICESGTDAIIVGGTDNVTLDGVLDLLGSIRRFTVPCILEVSNMESITPGFDYYFIPMVLNSKEKKWMMDIQHQAIKEYKDMMNWDEIFVEGYCILNKHAKAFQKTNCDMPQEEDVLAYAYMAENIFHLPIFYVEYSGTYGNPQLVEQVKAELNETLLFYGGGITNATQAKEMKQYADVIVVGNSIYTDFKEALKTVKAVK</sequence>
<keyword evidence="7 10" id="KW-1208">Phospholipid metabolism</keyword>
<feature type="binding site" evidence="10">
    <location>
        <begin position="219"/>
        <end position="220"/>
    </location>
    <ligand>
        <name>sn-glycerol 1-phosphate</name>
        <dbReference type="ChEBI" id="CHEBI:57685"/>
    </ligand>
</feature>
<dbReference type="OrthoDB" id="2381757at2"/>
<evidence type="ECO:0000256" key="4">
    <source>
        <dbReference type="ARBA" id="ARBA00022842"/>
    </source>
</evidence>
<dbReference type="Pfam" id="PF01884">
    <property type="entry name" value="PcrB"/>
    <property type="match status" value="1"/>
</dbReference>
<organism evidence="11 12">
    <name type="scientific">Cerasibacillus terrae</name>
    <dbReference type="NCBI Taxonomy" id="2498845"/>
    <lineage>
        <taxon>Bacteria</taxon>
        <taxon>Bacillati</taxon>
        <taxon>Bacillota</taxon>
        <taxon>Bacilli</taxon>
        <taxon>Bacillales</taxon>
        <taxon>Bacillaceae</taxon>
        <taxon>Cerasibacillus</taxon>
    </lineage>
</organism>
<dbReference type="GO" id="GO:0046474">
    <property type="term" value="P:glycerophospholipid biosynthetic process"/>
    <property type="evidence" value="ECO:0007669"/>
    <property type="project" value="UniProtKB-UniRule"/>
</dbReference>
<dbReference type="SUPFAM" id="SSF51395">
    <property type="entry name" value="FMN-linked oxidoreductases"/>
    <property type="match status" value="1"/>
</dbReference>
<comment type="caution">
    <text evidence="11">The sequence shown here is derived from an EMBL/GenBank/DDBJ whole genome shotgun (WGS) entry which is preliminary data.</text>
</comment>
<comment type="function">
    <text evidence="10">Prenyltransferase that catalyzes in vivo the transfer of the heptaprenyl moiety of heptaprenyl pyrophosphate (HepPP; 35 carbon atoms) to the C3 hydroxyl of sn-glycerol-1-phosphate (G1P), producing heptaprenylglyceryl phosphate (HepGP). This reaction is an ether-bond-formation step in the biosynthesis of archaea-type G1P-based membrane lipids found in Bacillales.</text>
</comment>
<keyword evidence="5 10" id="KW-0443">Lipid metabolism</keyword>
<dbReference type="NCBIfam" id="NF003197">
    <property type="entry name" value="PRK04169.1-1"/>
    <property type="match status" value="1"/>
</dbReference>
<keyword evidence="2 10" id="KW-0808">Transferase</keyword>
<evidence type="ECO:0000256" key="1">
    <source>
        <dbReference type="ARBA" id="ARBA00022516"/>
    </source>
</evidence>
<evidence type="ECO:0000256" key="2">
    <source>
        <dbReference type="ARBA" id="ARBA00022679"/>
    </source>
</evidence>
<feature type="binding site" evidence="10">
    <location>
        <position position="51"/>
    </location>
    <ligand>
        <name>Mg(2+)</name>
        <dbReference type="ChEBI" id="CHEBI:18420"/>
    </ligand>
</feature>
<dbReference type="Proteomes" id="UP000321574">
    <property type="component" value="Unassembled WGS sequence"/>
</dbReference>
<dbReference type="RefSeq" id="WP_147666341.1">
    <property type="nucleotide sequence ID" value="NZ_VDUW01000003.1"/>
</dbReference>
<evidence type="ECO:0000313" key="12">
    <source>
        <dbReference type="Proteomes" id="UP000321574"/>
    </source>
</evidence>
<keyword evidence="1 10" id="KW-0444">Lipid biosynthesis</keyword>
<dbReference type="CDD" id="cd02812">
    <property type="entry name" value="PcrB_like"/>
    <property type="match status" value="1"/>
</dbReference>
<evidence type="ECO:0000256" key="3">
    <source>
        <dbReference type="ARBA" id="ARBA00022723"/>
    </source>
</evidence>
<accession>A0A5C8NXD3</accession>
<dbReference type="GO" id="GO:0000287">
    <property type="term" value="F:magnesium ion binding"/>
    <property type="evidence" value="ECO:0007669"/>
    <property type="project" value="UniProtKB-UniRule"/>
</dbReference>
<dbReference type="EC" id="2.5.1.n9" evidence="9 10"/>
<dbReference type="NCBIfam" id="NF003199">
    <property type="entry name" value="PRK04169.1-3"/>
    <property type="match status" value="1"/>
</dbReference>
<dbReference type="InterPro" id="IPR038597">
    <property type="entry name" value="GGGP/HepGP_synthase_sf"/>
</dbReference>
<evidence type="ECO:0000256" key="5">
    <source>
        <dbReference type="ARBA" id="ARBA00023098"/>
    </source>
</evidence>
<keyword evidence="3 10" id="KW-0479">Metal-binding</keyword>
<feature type="binding site" evidence="10">
    <location>
        <position position="23"/>
    </location>
    <ligand>
        <name>sn-glycerol 1-phosphate</name>
        <dbReference type="ChEBI" id="CHEBI:57685"/>
    </ligand>
</feature>
<reference evidence="11 12" key="1">
    <citation type="submission" date="2019-06" db="EMBL/GenBank/DDBJ databases">
        <title>Cerasibacillus sp. nov., isolated from maize field.</title>
        <authorList>
            <person name="Lin S.-Y."/>
            <person name="Tsai C.-F."/>
            <person name="Young C.-C."/>
        </authorList>
    </citation>
    <scope>NUCLEOTIDE SEQUENCE [LARGE SCALE GENOMIC DNA]</scope>
    <source>
        <strain evidence="11 12">CC-CFT480</strain>
    </source>
</reference>
<dbReference type="HAMAP" id="MF_00112">
    <property type="entry name" value="GGGP_HepGP_synthase"/>
    <property type="match status" value="1"/>
</dbReference>
<evidence type="ECO:0000256" key="8">
    <source>
        <dbReference type="ARBA" id="ARBA00048318"/>
    </source>
</evidence>
<evidence type="ECO:0000256" key="6">
    <source>
        <dbReference type="ARBA" id="ARBA00023209"/>
    </source>
</evidence>
<feature type="binding site" evidence="10">
    <location>
        <position position="199"/>
    </location>
    <ligand>
        <name>sn-glycerol 1-phosphate</name>
        <dbReference type="ChEBI" id="CHEBI:57685"/>
    </ligand>
</feature>
<protein>
    <recommendedName>
        <fullName evidence="9 10">Heptaprenylglyceryl phosphate synthase</fullName>
        <shortName evidence="10">HepGP synthase</shortName>
        <ecNumber evidence="9 10">2.5.1.n9</ecNumber>
    </recommendedName>
    <alternativeName>
        <fullName evidence="10">Glycerol-1-phosphate heptaprenyltransferase</fullName>
    </alternativeName>
</protein>
<evidence type="ECO:0000256" key="7">
    <source>
        <dbReference type="ARBA" id="ARBA00023264"/>
    </source>
</evidence>
<dbReference type="InterPro" id="IPR039074">
    <property type="entry name" value="GGGP/HepGP_synthase_I"/>
</dbReference>
<dbReference type="FunFam" id="3.20.20.390:FF:000001">
    <property type="entry name" value="Heptaprenylglyceryl phosphate synthase"/>
    <property type="match status" value="1"/>
</dbReference>
<keyword evidence="4 10" id="KW-0460">Magnesium</keyword>
<dbReference type="UniPathway" id="UPA00940"/>
<comment type="caution">
    <text evidence="10">Lacks conserved residue(s) required for the propagation of feature annotation.</text>
</comment>
<feature type="binding site" evidence="10">
    <location>
        <position position="25"/>
    </location>
    <ligand>
        <name>Mg(2+)</name>
        <dbReference type="ChEBI" id="CHEBI:18420"/>
    </ligand>
</feature>
<dbReference type="GO" id="GO:0120536">
    <property type="term" value="F:heptaprenylglyceryl phosphate synthase activity"/>
    <property type="evidence" value="ECO:0007669"/>
    <property type="project" value="RHEA"/>
</dbReference>
<dbReference type="InterPro" id="IPR008205">
    <property type="entry name" value="GGGP_HepGP_synthase"/>
</dbReference>
<gene>
    <name evidence="10" type="primary">pcrB</name>
    <name evidence="11" type="ORF">FHP05_05990</name>
</gene>
<comment type="subunit">
    <text evidence="10">Homodimer.</text>
</comment>
<name>A0A5C8NXD3_9BACI</name>
<evidence type="ECO:0000313" key="11">
    <source>
        <dbReference type="EMBL" id="TXL65671.1"/>
    </source>
</evidence>